<keyword evidence="3" id="KW-1185">Reference proteome</keyword>
<reference evidence="2 3" key="1">
    <citation type="submission" date="2021-07" db="EMBL/GenBank/DDBJ databases">
        <title>Paenibacillus radiodurans sp. nov., isolated from the southeastern edge of Tengger Desert.</title>
        <authorList>
            <person name="Zhang G."/>
        </authorList>
    </citation>
    <scope>NUCLEOTIDE SEQUENCE [LARGE SCALE GENOMIC DNA]</scope>
    <source>
        <strain evidence="2 3">CCM 7311</strain>
    </source>
</reference>
<evidence type="ECO:0000259" key="1">
    <source>
        <dbReference type="Pfam" id="PF22124"/>
    </source>
</evidence>
<feature type="non-terminal residue" evidence="2">
    <location>
        <position position="1"/>
    </location>
</feature>
<dbReference type="GO" id="GO:0016787">
    <property type="term" value="F:hydrolase activity"/>
    <property type="evidence" value="ECO:0007669"/>
    <property type="project" value="UniProtKB-KW"/>
</dbReference>
<feature type="domain" description="Glycosyl hydrolase family 95 catalytic" evidence="1">
    <location>
        <begin position="1"/>
        <end position="143"/>
    </location>
</feature>
<dbReference type="Gene3D" id="1.50.10.10">
    <property type="match status" value="1"/>
</dbReference>
<dbReference type="EMBL" id="JAHZIK010003387">
    <property type="protein sequence ID" value="MBW7461902.1"/>
    <property type="molecule type" value="Genomic_DNA"/>
</dbReference>
<keyword evidence="2" id="KW-0378">Hydrolase</keyword>
<dbReference type="InterPro" id="IPR008928">
    <property type="entry name" value="6-hairpin_glycosidase_sf"/>
</dbReference>
<sequence length="143" mass="16577">AAWLCQHLWEHYSFTQDDSFLRDRAFPVLKEAAHFYLDWLIEDEQGNLVTAPSTSPEHKFVAPDGSLAGVSRASTMDMALIWELFTNCIEASLRLDADETFREELTKARERLLPLQIGQYGQLQEWSLDFEDEDVNHRHVSHL</sequence>
<proteinExistence type="predicted"/>
<dbReference type="PANTHER" id="PTHR31084:SF0">
    <property type="entry name" value="ALPHA-L-FUCOSIDASE 2"/>
    <property type="match status" value="1"/>
</dbReference>
<dbReference type="SUPFAM" id="SSF48208">
    <property type="entry name" value="Six-hairpin glycosidases"/>
    <property type="match status" value="1"/>
</dbReference>
<dbReference type="Pfam" id="PF22124">
    <property type="entry name" value="Glyco_hydro_95_cat"/>
    <property type="match status" value="1"/>
</dbReference>
<evidence type="ECO:0000313" key="2">
    <source>
        <dbReference type="EMBL" id="MBW7461902.1"/>
    </source>
</evidence>
<dbReference type="PANTHER" id="PTHR31084">
    <property type="entry name" value="ALPHA-L-FUCOSIDASE 2"/>
    <property type="match status" value="1"/>
</dbReference>
<dbReference type="InterPro" id="IPR012341">
    <property type="entry name" value="6hp_glycosidase-like_sf"/>
</dbReference>
<dbReference type="Proteomes" id="UP001519887">
    <property type="component" value="Unassembled WGS sequence"/>
</dbReference>
<comment type="caution">
    <text evidence="2">The sequence shown here is derived from an EMBL/GenBank/DDBJ whole genome shotgun (WGS) entry which is preliminary data.</text>
</comment>
<protein>
    <submittedName>
        <fullName evidence="2">Glycoside hydrolase family 95 protein</fullName>
    </submittedName>
</protein>
<organism evidence="2 3">
    <name type="scientific">Paenibacillus sepulcri</name>
    <dbReference type="NCBI Taxonomy" id="359917"/>
    <lineage>
        <taxon>Bacteria</taxon>
        <taxon>Bacillati</taxon>
        <taxon>Bacillota</taxon>
        <taxon>Bacilli</taxon>
        <taxon>Bacillales</taxon>
        <taxon>Paenibacillaceae</taxon>
        <taxon>Paenibacillus</taxon>
    </lineage>
</organism>
<gene>
    <name evidence="2" type="ORF">K0U00_48410</name>
</gene>
<evidence type="ECO:0000313" key="3">
    <source>
        <dbReference type="Proteomes" id="UP001519887"/>
    </source>
</evidence>
<name>A0ABS7CLS7_9BACL</name>
<accession>A0ABS7CLS7</accession>
<dbReference type="InterPro" id="IPR054363">
    <property type="entry name" value="GH95_cat"/>
</dbReference>
<feature type="non-terminal residue" evidence="2">
    <location>
        <position position="143"/>
    </location>
</feature>